<dbReference type="InterPro" id="IPR043128">
    <property type="entry name" value="Rev_trsase/Diguanyl_cyclase"/>
</dbReference>
<protein>
    <submittedName>
        <fullName evidence="8">Sensor domain-containing diguanylate cyclase</fullName>
    </submittedName>
</protein>
<dbReference type="RefSeq" id="WP_126754271.1">
    <property type="nucleotide sequence ID" value="NZ_PIPY01000005.1"/>
</dbReference>
<dbReference type="Pfam" id="PF00990">
    <property type="entry name" value="GGDEF"/>
    <property type="match status" value="1"/>
</dbReference>
<dbReference type="GO" id="GO:0003824">
    <property type="term" value="F:catalytic activity"/>
    <property type="evidence" value="ECO:0007669"/>
    <property type="project" value="UniProtKB-ARBA"/>
</dbReference>
<evidence type="ECO:0000256" key="1">
    <source>
        <dbReference type="ARBA" id="ARBA00004370"/>
    </source>
</evidence>
<evidence type="ECO:0000259" key="7">
    <source>
        <dbReference type="PROSITE" id="PS50887"/>
    </source>
</evidence>
<dbReference type="SMART" id="SM00267">
    <property type="entry name" value="GGDEF"/>
    <property type="match status" value="1"/>
</dbReference>
<dbReference type="InterPro" id="IPR006189">
    <property type="entry name" value="CHASE_dom"/>
</dbReference>
<evidence type="ECO:0000259" key="6">
    <source>
        <dbReference type="PROSITE" id="PS50839"/>
    </source>
</evidence>
<dbReference type="PROSITE" id="PS50887">
    <property type="entry name" value="GGDEF"/>
    <property type="match status" value="1"/>
</dbReference>
<dbReference type="InterPro" id="IPR052163">
    <property type="entry name" value="DGC-Regulatory_Protein"/>
</dbReference>
<evidence type="ECO:0000256" key="2">
    <source>
        <dbReference type="ARBA" id="ARBA00022692"/>
    </source>
</evidence>
<comment type="subcellular location">
    <subcellularLocation>
        <location evidence="1">Membrane</location>
    </subcellularLocation>
</comment>
<feature type="domain" description="GGDEF" evidence="7">
    <location>
        <begin position="322"/>
        <end position="448"/>
    </location>
</feature>
<dbReference type="InterPro" id="IPR029787">
    <property type="entry name" value="Nucleotide_cyclase"/>
</dbReference>
<evidence type="ECO:0000313" key="8">
    <source>
        <dbReference type="EMBL" id="RUO61811.1"/>
    </source>
</evidence>
<dbReference type="SUPFAM" id="SSF55073">
    <property type="entry name" value="Nucleotide cyclase"/>
    <property type="match status" value="1"/>
</dbReference>
<keyword evidence="4 5" id="KW-0472">Membrane</keyword>
<keyword evidence="2 5" id="KW-0812">Transmembrane</keyword>
<dbReference type="GO" id="GO:0016020">
    <property type="term" value="C:membrane"/>
    <property type="evidence" value="ECO:0007669"/>
    <property type="project" value="UniProtKB-SubCell"/>
</dbReference>
<dbReference type="PANTHER" id="PTHR46663:SF2">
    <property type="entry name" value="GGDEF DOMAIN-CONTAINING PROTEIN"/>
    <property type="match status" value="1"/>
</dbReference>
<dbReference type="Gene3D" id="3.30.70.270">
    <property type="match status" value="1"/>
</dbReference>
<feature type="transmembrane region" description="Helical" evidence="5">
    <location>
        <begin position="267"/>
        <end position="284"/>
    </location>
</feature>
<proteinExistence type="predicted"/>
<dbReference type="GO" id="GO:0007165">
    <property type="term" value="P:signal transduction"/>
    <property type="evidence" value="ECO:0007669"/>
    <property type="project" value="UniProtKB-ARBA"/>
</dbReference>
<dbReference type="SMART" id="SM01079">
    <property type="entry name" value="CHASE"/>
    <property type="match status" value="1"/>
</dbReference>
<dbReference type="OrthoDB" id="9812260at2"/>
<feature type="domain" description="CHASE" evidence="6">
    <location>
        <begin position="108"/>
        <end position="247"/>
    </location>
</feature>
<dbReference type="PANTHER" id="PTHR46663">
    <property type="entry name" value="DIGUANYLATE CYCLASE DGCT-RELATED"/>
    <property type="match status" value="1"/>
</dbReference>
<name>A0A432YLF0_9GAMM</name>
<dbReference type="EMBL" id="PIPY01000005">
    <property type="protein sequence ID" value="RUO61811.1"/>
    <property type="molecule type" value="Genomic_DNA"/>
</dbReference>
<keyword evidence="9" id="KW-1185">Reference proteome</keyword>
<comment type="caution">
    <text evidence="8">The sequence shown here is derived from an EMBL/GenBank/DDBJ whole genome shotgun (WGS) entry which is preliminary data.</text>
</comment>
<keyword evidence="3 5" id="KW-1133">Transmembrane helix</keyword>
<organism evidence="8 9">
    <name type="scientific">Pseudidiomarina insulisalsae</name>
    <dbReference type="NCBI Taxonomy" id="575789"/>
    <lineage>
        <taxon>Bacteria</taxon>
        <taxon>Pseudomonadati</taxon>
        <taxon>Pseudomonadota</taxon>
        <taxon>Gammaproteobacteria</taxon>
        <taxon>Alteromonadales</taxon>
        <taxon>Idiomarinaceae</taxon>
        <taxon>Pseudidiomarina</taxon>
    </lineage>
</organism>
<dbReference type="PROSITE" id="PS50839">
    <property type="entry name" value="CHASE"/>
    <property type="match status" value="1"/>
</dbReference>
<dbReference type="Gene3D" id="3.30.450.350">
    <property type="entry name" value="CHASE domain"/>
    <property type="match status" value="1"/>
</dbReference>
<evidence type="ECO:0000256" key="5">
    <source>
        <dbReference type="SAM" id="Phobius"/>
    </source>
</evidence>
<dbReference type="InterPro" id="IPR000160">
    <property type="entry name" value="GGDEF_dom"/>
</dbReference>
<evidence type="ECO:0000313" key="9">
    <source>
        <dbReference type="Proteomes" id="UP000288259"/>
    </source>
</evidence>
<accession>A0A432YLF0</accession>
<feature type="transmembrane region" description="Helical" evidence="5">
    <location>
        <begin position="12"/>
        <end position="28"/>
    </location>
</feature>
<gene>
    <name evidence="8" type="ORF">CWI71_05470</name>
</gene>
<evidence type="ECO:0000256" key="3">
    <source>
        <dbReference type="ARBA" id="ARBA00022989"/>
    </source>
</evidence>
<sequence>MKFTFGQRQRALFAVFSVVFIAIAYWGTEAVHSLYKEQLLREQRNDLNKSVALVRARIEALIFRETYIADSMATVVGFAPEQVIRDWPSIARRLDKKSEIARNIGLAPNNVVQYVYPEKGNRSAIGFDLRTNPEQFMTVLRAIELQDVYVTNPVDLVQGGKGIIARFPIFTDVPENRDYWGTISVVIDFDEFIKLVGLNSISGAEIALRGHIESDDDREVIFGSVETFNQADIQLPIAIPNGEWLLAAKYGLTIDNLPFWQRHIARIIAWVIAGVLFLSLLTFWRSTLIHRSVARQDELTGLPNRRHFMEVLNRQLASRRPRHFTLLNIDLNGFKKVNDVYGHQAGDELLRLIANELRASIRIYDEVARVGGDEFLVILHRLVDPERVRDKVAKIRQTVENHPLEWQGDKIYPSLSIGSYIYTGENISAQEILTHADKKMYQEKRRTT</sequence>
<dbReference type="InterPro" id="IPR042240">
    <property type="entry name" value="CHASE_sf"/>
</dbReference>
<dbReference type="AlphaFoldDB" id="A0A432YLF0"/>
<dbReference type="CDD" id="cd01949">
    <property type="entry name" value="GGDEF"/>
    <property type="match status" value="1"/>
</dbReference>
<dbReference type="Proteomes" id="UP000288259">
    <property type="component" value="Unassembled WGS sequence"/>
</dbReference>
<reference evidence="9" key="1">
    <citation type="journal article" date="2018" name="Front. Microbiol.">
        <title>Genome-Based Analysis Reveals the Taxonomy and Diversity of the Family Idiomarinaceae.</title>
        <authorList>
            <person name="Liu Y."/>
            <person name="Lai Q."/>
            <person name="Shao Z."/>
        </authorList>
    </citation>
    <scope>NUCLEOTIDE SEQUENCE [LARGE SCALE GENOMIC DNA]</scope>
    <source>
        <strain evidence="9">CVS-6</strain>
    </source>
</reference>
<dbReference type="NCBIfam" id="TIGR00254">
    <property type="entry name" value="GGDEF"/>
    <property type="match status" value="1"/>
</dbReference>
<dbReference type="Pfam" id="PF03924">
    <property type="entry name" value="CHASE"/>
    <property type="match status" value="1"/>
</dbReference>
<evidence type="ECO:0000256" key="4">
    <source>
        <dbReference type="ARBA" id="ARBA00023136"/>
    </source>
</evidence>